<dbReference type="Proteomes" id="UP000305674">
    <property type="component" value="Unassembled WGS sequence"/>
</dbReference>
<dbReference type="EMBL" id="SWCI01000002">
    <property type="protein sequence ID" value="TKB50619.1"/>
    <property type="molecule type" value="Genomic_DNA"/>
</dbReference>
<dbReference type="SUPFAM" id="SSF52833">
    <property type="entry name" value="Thioredoxin-like"/>
    <property type="match status" value="1"/>
</dbReference>
<sequence>MSQPLILHHYALSPFSEKIRLILGASGLPWHSLLVSPLPPRPATDPLTGGYRRIPVAQLGADLICDSELIAEEISALAQQPTLAPSASDRPAREFTAFAESSLFFDAVTSVPPRRALHQLRQHLSLWDTARFIWDRLGIARETGRREPLAQVARRFRQRLTDIEETLQGPYLFGNQPGHPDFALYHPLWFVVNVGGEPLPPRLPRLTQWYQQMSAFGHGQPRDIRGREALSLAAVSQPRPLPPTALDHPDIGKSVRITPGDYARVATLGTLAGVTEQRWILRRQTRRFDAVHVHFPRQGYHYKVA</sequence>
<dbReference type="PROSITE" id="PS50404">
    <property type="entry name" value="GST_NTER"/>
    <property type="match status" value="1"/>
</dbReference>
<keyword evidence="3" id="KW-1185">Reference proteome</keyword>
<evidence type="ECO:0000313" key="3">
    <source>
        <dbReference type="Proteomes" id="UP000305674"/>
    </source>
</evidence>
<dbReference type="OrthoDB" id="5791869at2"/>
<reference evidence="2 3" key="1">
    <citation type="submission" date="2019-04" db="EMBL/GenBank/DDBJ databases">
        <authorList>
            <person name="Hwang J.C."/>
        </authorList>
    </citation>
    <scope>NUCLEOTIDE SEQUENCE [LARGE SCALE GENOMIC DNA]</scope>
    <source>
        <strain evidence="2 3">IMCC35001</strain>
    </source>
</reference>
<gene>
    <name evidence="2" type="ORF">FCL40_05575</name>
</gene>
<evidence type="ECO:0000313" key="2">
    <source>
        <dbReference type="EMBL" id="TKB50619.1"/>
    </source>
</evidence>
<dbReference type="Pfam" id="PF13417">
    <property type="entry name" value="GST_N_3"/>
    <property type="match status" value="1"/>
</dbReference>
<dbReference type="InterPro" id="IPR036249">
    <property type="entry name" value="Thioredoxin-like_sf"/>
</dbReference>
<dbReference type="SUPFAM" id="SSF47616">
    <property type="entry name" value="GST C-terminal domain-like"/>
    <property type="match status" value="1"/>
</dbReference>
<dbReference type="RefSeq" id="WP_136852159.1">
    <property type="nucleotide sequence ID" value="NZ_SWCI01000002.1"/>
</dbReference>
<dbReference type="InterPro" id="IPR036282">
    <property type="entry name" value="Glutathione-S-Trfase_C_sf"/>
</dbReference>
<name>A0A4U1BJ99_9GAMM</name>
<dbReference type="GO" id="GO:0016740">
    <property type="term" value="F:transferase activity"/>
    <property type="evidence" value="ECO:0007669"/>
    <property type="project" value="UniProtKB-KW"/>
</dbReference>
<dbReference type="CDD" id="cd00570">
    <property type="entry name" value="GST_N_family"/>
    <property type="match status" value="1"/>
</dbReference>
<dbReference type="Gene3D" id="3.40.30.110">
    <property type="match status" value="2"/>
</dbReference>
<keyword evidence="2" id="KW-0808">Transferase</keyword>
<evidence type="ECO:0000259" key="1">
    <source>
        <dbReference type="PROSITE" id="PS50404"/>
    </source>
</evidence>
<dbReference type="Pfam" id="PF13410">
    <property type="entry name" value="GST_C_2"/>
    <property type="match status" value="1"/>
</dbReference>
<organism evidence="2 3">
    <name type="scientific">Ferrimonas sediminicola</name>
    <dbReference type="NCBI Taxonomy" id="2569538"/>
    <lineage>
        <taxon>Bacteria</taxon>
        <taxon>Pseudomonadati</taxon>
        <taxon>Pseudomonadota</taxon>
        <taxon>Gammaproteobacteria</taxon>
        <taxon>Alteromonadales</taxon>
        <taxon>Ferrimonadaceae</taxon>
        <taxon>Ferrimonas</taxon>
    </lineage>
</organism>
<dbReference type="AlphaFoldDB" id="A0A4U1BJ99"/>
<feature type="domain" description="GST N-terminal" evidence="1">
    <location>
        <begin position="3"/>
        <end position="82"/>
    </location>
</feature>
<protein>
    <submittedName>
        <fullName evidence="2">Glutathione S-transferase family protein</fullName>
    </submittedName>
</protein>
<proteinExistence type="predicted"/>
<comment type="caution">
    <text evidence="2">The sequence shown here is derived from an EMBL/GenBank/DDBJ whole genome shotgun (WGS) entry which is preliminary data.</text>
</comment>
<dbReference type="InterPro" id="IPR004045">
    <property type="entry name" value="Glutathione_S-Trfase_N"/>
</dbReference>
<accession>A0A4U1BJ99</accession>